<protein>
    <submittedName>
        <fullName evidence="2">Uncharacterized protein</fullName>
    </submittedName>
</protein>
<accession>A0A6N2K6I5</accession>
<sequence length="427" mass="49631">MDRGHEVSLDINEIATSLRDQLSTKKVFSSKCCIYRVPETLRESNEKAYAPRVVSIGPIHHGKENLKAMEDHKIMYLQQFLEQSKVSVEDLINVVKDNETELRDCYAESIDLSRKDFATMILLDAVFVIMVLLNLNCVIESREYRRSDQIFFRPFKFVDVVLDMCLLENQLPFFILEKLFELSSVDVNHEECTVIELTYQLLHKIMEEWVKEDSWKTINSSEVLHFVDFIRKCQQPTERSCEEREMAISSAPSATQLHQSGVKFKHPGRNSLFDVRFSNGILEIPQLSVYSRVDTLFRNLQAFEQCHYMFEDMFVSEYISFISCLLRAPNDVEVLARNENLKIMLNSDEAVSALFYNLDKENVVTENSIFWGVCKDLNSHCRKRRHKWKATLKQIYFNNPWTGISVAAAAFLLILTVIQTVCSILQL</sequence>
<evidence type="ECO:0000313" key="2">
    <source>
        <dbReference type="EMBL" id="VFU23747.1"/>
    </source>
</evidence>
<feature type="transmembrane region" description="Helical" evidence="1">
    <location>
        <begin position="117"/>
        <end position="135"/>
    </location>
</feature>
<organism evidence="2">
    <name type="scientific">Salix viminalis</name>
    <name type="common">Common osier</name>
    <name type="synonym">Basket willow</name>
    <dbReference type="NCBI Taxonomy" id="40686"/>
    <lineage>
        <taxon>Eukaryota</taxon>
        <taxon>Viridiplantae</taxon>
        <taxon>Streptophyta</taxon>
        <taxon>Embryophyta</taxon>
        <taxon>Tracheophyta</taxon>
        <taxon>Spermatophyta</taxon>
        <taxon>Magnoliopsida</taxon>
        <taxon>eudicotyledons</taxon>
        <taxon>Gunneridae</taxon>
        <taxon>Pentapetalae</taxon>
        <taxon>rosids</taxon>
        <taxon>fabids</taxon>
        <taxon>Malpighiales</taxon>
        <taxon>Salicaceae</taxon>
        <taxon>Saliceae</taxon>
        <taxon>Salix</taxon>
    </lineage>
</organism>
<name>A0A6N2K6I5_SALVM</name>
<reference evidence="2" key="1">
    <citation type="submission" date="2019-03" db="EMBL/GenBank/DDBJ databases">
        <authorList>
            <person name="Mank J."/>
            <person name="Almeida P."/>
        </authorList>
    </citation>
    <scope>NUCLEOTIDE SEQUENCE</scope>
    <source>
        <strain evidence="2">78183</strain>
    </source>
</reference>
<keyword evidence="1" id="KW-0472">Membrane</keyword>
<dbReference type="PANTHER" id="PTHR31170:SF17">
    <property type="match status" value="1"/>
</dbReference>
<dbReference type="Pfam" id="PF03140">
    <property type="entry name" value="DUF247"/>
    <property type="match status" value="1"/>
</dbReference>
<dbReference type="AlphaFoldDB" id="A0A6N2K6I5"/>
<proteinExistence type="predicted"/>
<dbReference type="EMBL" id="CAADRP010000136">
    <property type="protein sequence ID" value="VFU23747.1"/>
    <property type="molecule type" value="Genomic_DNA"/>
</dbReference>
<dbReference type="PANTHER" id="PTHR31170">
    <property type="entry name" value="BNAC04G53230D PROTEIN"/>
    <property type="match status" value="1"/>
</dbReference>
<evidence type="ECO:0000256" key="1">
    <source>
        <dbReference type="SAM" id="Phobius"/>
    </source>
</evidence>
<dbReference type="InterPro" id="IPR004158">
    <property type="entry name" value="DUF247_pln"/>
</dbReference>
<keyword evidence="1" id="KW-0812">Transmembrane</keyword>
<feature type="transmembrane region" description="Helical" evidence="1">
    <location>
        <begin position="401"/>
        <end position="425"/>
    </location>
</feature>
<gene>
    <name evidence="2" type="ORF">SVIM_LOCUS38910</name>
</gene>
<keyword evidence="1" id="KW-1133">Transmembrane helix</keyword>